<feature type="compositionally biased region" description="Basic and acidic residues" evidence="6">
    <location>
        <begin position="1"/>
        <end position="13"/>
    </location>
</feature>
<dbReference type="Gene3D" id="1.20.1250.20">
    <property type="entry name" value="MFS general substrate transporter like domains"/>
    <property type="match status" value="1"/>
</dbReference>
<accession>A0A093UZ25</accession>
<feature type="transmembrane region" description="Helical" evidence="7">
    <location>
        <begin position="222"/>
        <end position="242"/>
    </location>
</feature>
<dbReference type="GO" id="GO:0016020">
    <property type="term" value="C:membrane"/>
    <property type="evidence" value="ECO:0007669"/>
    <property type="project" value="UniProtKB-SubCell"/>
</dbReference>
<sequence length="500" mass="54908">MDAERSSLDKQQEFIETEEAGPSKPFGNNETAMPPALAALSEEEFEQVKKSAVRKLALRIMPAVVLMYILNYLDRQNIASAKLANLVQDLNMTSVQYQTAVSLLFAGYITMQVPSNMIASKITWPGIYINIAMAVWGAISACTAAVTSFSGLVAARFFLGVVEAAFLPGVVYYISLFYNRQQMTLRTAIFYSGSQIGNAVGPLIAIGVLNLDGKQGIAGWRWLFIIEGVITIFFSIVFAIILPHSLQTIRGFTELEHEFLQYNYAKDIGQQDHKDEASAWKGLKLAVSDPKTWLLMATLWATYVSAAVVNWFPSVVATLGYSRNTTYGLTAPPYILCSIVICIVGFHSDKKQERFLHVVIPLVVAVIANIVAVSSLNTGARYFAMMLMPGSCYSASIVILSWITGTLSQPAVKRASAIALINAVCNTPNKSVWTSYIYYGAPRYLAAFLLNMSMAALAIVFAFVLHMYLRRENAKLDRGEDPGKHGPTAAQQAAGFRYLV</sequence>
<feature type="transmembrane region" description="Helical" evidence="7">
    <location>
        <begin position="127"/>
        <end position="147"/>
    </location>
</feature>
<dbReference type="GO" id="GO:0022857">
    <property type="term" value="F:transmembrane transporter activity"/>
    <property type="evidence" value="ECO:0007669"/>
    <property type="project" value="InterPro"/>
</dbReference>
<dbReference type="PROSITE" id="PS50850">
    <property type="entry name" value="MFS"/>
    <property type="match status" value="1"/>
</dbReference>
<comment type="subcellular location">
    <subcellularLocation>
        <location evidence="1">Membrane</location>
        <topology evidence="1">Multi-pass membrane protein</topology>
    </subcellularLocation>
</comment>
<feature type="transmembrane region" description="Helical" evidence="7">
    <location>
        <begin position="355"/>
        <end position="376"/>
    </location>
</feature>
<dbReference type="HOGENOM" id="CLU_001265_0_6_1"/>
<dbReference type="InterPro" id="IPR011701">
    <property type="entry name" value="MFS"/>
</dbReference>
<evidence type="ECO:0000256" key="1">
    <source>
        <dbReference type="ARBA" id="ARBA00004141"/>
    </source>
</evidence>
<feature type="transmembrane region" description="Helical" evidence="7">
    <location>
        <begin position="153"/>
        <end position="176"/>
    </location>
</feature>
<name>A0A093UZ25_TALMA</name>
<dbReference type="SUPFAM" id="SSF103473">
    <property type="entry name" value="MFS general substrate transporter"/>
    <property type="match status" value="1"/>
</dbReference>
<feature type="region of interest" description="Disordered" evidence="6">
    <location>
        <begin position="1"/>
        <end position="31"/>
    </location>
</feature>
<dbReference type="AlphaFoldDB" id="A0A093UZ25"/>
<feature type="transmembrane region" description="Helical" evidence="7">
    <location>
        <begin position="188"/>
        <end position="210"/>
    </location>
</feature>
<keyword evidence="4 7" id="KW-1133">Transmembrane helix</keyword>
<evidence type="ECO:0000313" key="9">
    <source>
        <dbReference type="EMBL" id="KFX45502.1"/>
    </source>
</evidence>
<comment type="caution">
    <text evidence="9">The sequence shown here is derived from an EMBL/GenBank/DDBJ whole genome shotgun (WGS) entry which is preliminary data.</text>
</comment>
<dbReference type="EMBL" id="JPOX01000023">
    <property type="protein sequence ID" value="KFX45502.1"/>
    <property type="molecule type" value="Genomic_DNA"/>
</dbReference>
<feature type="transmembrane region" description="Helical" evidence="7">
    <location>
        <begin position="56"/>
        <end position="73"/>
    </location>
</feature>
<dbReference type="InterPro" id="IPR036259">
    <property type="entry name" value="MFS_trans_sf"/>
</dbReference>
<evidence type="ECO:0000256" key="4">
    <source>
        <dbReference type="ARBA" id="ARBA00022989"/>
    </source>
</evidence>
<feature type="transmembrane region" description="Helical" evidence="7">
    <location>
        <begin position="445"/>
        <end position="469"/>
    </location>
</feature>
<keyword evidence="3 7" id="KW-0812">Transmembrane</keyword>
<evidence type="ECO:0000256" key="6">
    <source>
        <dbReference type="SAM" id="MobiDB-lite"/>
    </source>
</evidence>
<dbReference type="FunFam" id="1.20.1250.20:FF:000013">
    <property type="entry name" value="MFS general substrate transporter"/>
    <property type="match status" value="1"/>
</dbReference>
<feature type="domain" description="Major facilitator superfamily (MFS) profile" evidence="8">
    <location>
        <begin position="60"/>
        <end position="500"/>
    </location>
</feature>
<protein>
    <submittedName>
        <fullName evidence="9">Putative transporter</fullName>
    </submittedName>
</protein>
<gene>
    <name evidence="9" type="ORF">GQ26_0231310</name>
</gene>
<feature type="transmembrane region" description="Helical" evidence="7">
    <location>
        <begin position="95"/>
        <end position="115"/>
    </location>
</feature>
<feature type="transmembrane region" description="Helical" evidence="7">
    <location>
        <begin position="293"/>
        <end position="311"/>
    </location>
</feature>
<dbReference type="PANTHER" id="PTHR43791">
    <property type="entry name" value="PERMEASE-RELATED"/>
    <property type="match status" value="1"/>
</dbReference>
<organism evidence="9">
    <name type="scientific">Talaromyces marneffei PM1</name>
    <dbReference type="NCBI Taxonomy" id="1077442"/>
    <lineage>
        <taxon>Eukaryota</taxon>
        <taxon>Fungi</taxon>
        <taxon>Dikarya</taxon>
        <taxon>Ascomycota</taxon>
        <taxon>Pezizomycotina</taxon>
        <taxon>Eurotiomycetes</taxon>
        <taxon>Eurotiomycetidae</taxon>
        <taxon>Eurotiales</taxon>
        <taxon>Trichocomaceae</taxon>
        <taxon>Talaromyces</taxon>
        <taxon>Talaromyces sect. Talaromyces</taxon>
    </lineage>
</organism>
<dbReference type="FunFam" id="1.20.1250.20:FF:000057">
    <property type="entry name" value="MFS general substrate transporter"/>
    <property type="match status" value="1"/>
</dbReference>
<evidence type="ECO:0000256" key="5">
    <source>
        <dbReference type="ARBA" id="ARBA00023136"/>
    </source>
</evidence>
<keyword evidence="2" id="KW-0813">Transport</keyword>
<reference evidence="9" key="2">
    <citation type="journal article" date="2014" name="PLoS Genet.">
        <title>Signature gene expression reveals novel clues to the molecular mechanisms of dimorphic transition in Penicillium marneffei.</title>
        <authorList>
            <person name="Yang E."/>
            <person name="Wang G."/>
            <person name="Cai J."/>
            <person name="Woo P.C."/>
            <person name="Lau S.K."/>
            <person name="Yuen K.-Y."/>
            <person name="Chow W.-N."/>
            <person name="Lin X."/>
        </authorList>
    </citation>
    <scope>NUCLEOTIDE SEQUENCE</scope>
    <source>
        <strain evidence="9">PM1</strain>
    </source>
</reference>
<feature type="transmembrane region" description="Helical" evidence="7">
    <location>
        <begin position="331"/>
        <end position="348"/>
    </location>
</feature>
<dbReference type="Pfam" id="PF07690">
    <property type="entry name" value="MFS_1"/>
    <property type="match status" value="1"/>
</dbReference>
<proteinExistence type="predicted"/>
<feature type="transmembrane region" description="Helical" evidence="7">
    <location>
        <begin position="382"/>
        <end position="403"/>
    </location>
</feature>
<dbReference type="eggNOG" id="KOG2533">
    <property type="taxonomic scope" value="Eukaryota"/>
</dbReference>
<reference key="1">
    <citation type="journal article" date="2014" name="PLoS Genet.">
        <title>Signature Gene Expression Reveals Novel Clues to the Molecular Mechanisms of Dimorphic Transition in Penicillium marneffei.</title>
        <authorList>
            <person name="Yang E."/>
            <person name="Wang G."/>
            <person name="Cai J."/>
            <person name="Woo P.C."/>
            <person name="Lau S.K."/>
            <person name="Yuen K.-Y."/>
            <person name="Chow W.-N."/>
            <person name="Lin X."/>
        </authorList>
    </citation>
    <scope>NUCLEOTIDE SEQUENCE [LARGE SCALE GENOMIC DNA]</scope>
    <source>
        <strain>PM1</strain>
    </source>
</reference>
<evidence type="ECO:0000256" key="2">
    <source>
        <dbReference type="ARBA" id="ARBA00022448"/>
    </source>
</evidence>
<keyword evidence="5 7" id="KW-0472">Membrane</keyword>
<dbReference type="InterPro" id="IPR020846">
    <property type="entry name" value="MFS_dom"/>
</dbReference>
<evidence type="ECO:0000259" key="8">
    <source>
        <dbReference type="PROSITE" id="PS50850"/>
    </source>
</evidence>
<evidence type="ECO:0000256" key="7">
    <source>
        <dbReference type="SAM" id="Phobius"/>
    </source>
</evidence>
<dbReference type="PANTHER" id="PTHR43791:SF23">
    <property type="entry name" value="MAJOR FACILITATOR SUPERFAMILY (MFS) PROFILE DOMAIN-CONTAINING PROTEIN"/>
    <property type="match status" value="1"/>
</dbReference>
<evidence type="ECO:0000256" key="3">
    <source>
        <dbReference type="ARBA" id="ARBA00022692"/>
    </source>
</evidence>